<sequence>MSKDQIKMTFEKYTVPEYQKIQTVNYHDKKNYVQIAENILSFKFKKSYKYLESDIGSFDKS</sequence>
<evidence type="ECO:0000313" key="2">
    <source>
        <dbReference type="Proteomes" id="UP000789920"/>
    </source>
</evidence>
<feature type="non-terminal residue" evidence="1">
    <location>
        <position position="61"/>
    </location>
</feature>
<accession>A0ACA9S5A0</accession>
<reference evidence="1" key="1">
    <citation type="submission" date="2021-06" db="EMBL/GenBank/DDBJ databases">
        <authorList>
            <person name="Kallberg Y."/>
            <person name="Tangrot J."/>
            <person name="Rosling A."/>
        </authorList>
    </citation>
    <scope>NUCLEOTIDE SEQUENCE</scope>
    <source>
        <strain evidence="1">MA461A</strain>
    </source>
</reference>
<keyword evidence="2" id="KW-1185">Reference proteome</keyword>
<comment type="caution">
    <text evidence="1">The sequence shown here is derived from an EMBL/GenBank/DDBJ whole genome shotgun (WGS) entry which is preliminary data.</text>
</comment>
<organism evidence="1 2">
    <name type="scientific">Racocetra persica</name>
    <dbReference type="NCBI Taxonomy" id="160502"/>
    <lineage>
        <taxon>Eukaryota</taxon>
        <taxon>Fungi</taxon>
        <taxon>Fungi incertae sedis</taxon>
        <taxon>Mucoromycota</taxon>
        <taxon>Glomeromycotina</taxon>
        <taxon>Glomeromycetes</taxon>
        <taxon>Diversisporales</taxon>
        <taxon>Gigasporaceae</taxon>
        <taxon>Racocetra</taxon>
    </lineage>
</organism>
<evidence type="ECO:0000313" key="1">
    <source>
        <dbReference type="EMBL" id="CAG8827952.1"/>
    </source>
</evidence>
<protein>
    <submittedName>
        <fullName evidence="1">18514_t:CDS:1</fullName>
    </submittedName>
</protein>
<gene>
    <name evidence="1" type="ORF">RPERSI_LOCUS27109</name>
</gene>
<proteinExistence type="predicted"/>
<dbReference type="Proteomes" id="UP000789920">
    <property type="component" value="Unassembled WGS sequence"/>
</dbReference>
<name>A0ACA9S5A0_9GLOM</name>
<dbReference type="EMBL" id="CAJVQC010094673">
    <property type="protein sequence ID" value="CAG8827952.1"/>
    <property type="molecule type" value="Genomic_DNA"/>
</dbReference>